<dbReference type="Proteomes" id="UP000259683">
    <property type="component" value="Segment"/>
</dbReference>
<dbReference type="EMBL" id="MH588547">
    <property type="protein sequence ID" value="AXQ69642.1"/>
    <property type="molecule type" value="Genomic_DNA"/>
</dbReference>
<proteinExistence type="predicted"/>
<evidence type="ECO:0000313" key="1">
    <source>
        <dbReference type="EMBL" id="AXQ69642.1"/>
    </source>
</evidence>
<reference evidence="1" key="1">
    <citation type="submission" date="2018-07" db="EMBL/GenBank/DDBJ databases">
        <authorList>
            <person name="Wilson K.M."/>
            <person name="Ely B."/>
        </authorList>
    </citation>
    <scope>NUCLEOTIDE SEQUENCE</scope>
</reference>
<evidence type="ECO:0000313" key="2">
    <source>
        <dbReference type="Proteomes" id="UP000259683"/>
    </source>
</evidence>
<sequence length="77" mass="8994">MRDSDWTQVYGDADADGPFFYVRLVPLETERFRHGIGLSSRFTDKKAAEAFADLVDEYMDEAVIDHNKRTYDPPRDY</sequence>
<name>A0A385EFM3_9CAUD</name>
<accession>A0A385EFM3</accession>
<reference evidence="1" key="2">
    <citation type="submission" date="2021-07" db="EMBL/GenBank/DDBJ databases">
        <title>Giant CbK-like Caulobacter bacteriophages have genetically divergent genomes.</title>
        <authorList>
            <person name="Wilson K."/>
            <person name="Ely B."/>
        </authorList>
    </citation>
    <scope>NUCLEOTIDE SEQUENCE</scope>
</reference>
<gene>
    <name evidence="1" type="ORF">CcrSC_gp060c</name>
</gene>
<organism evidence="1 2">
    <name type="scientific">Caulobacter phage CcrSC</name>
    <dbReference type="NCBI Taxonomy" id="2283272"/>
    <lineage>
        <taxon>Viruses</taxon>
        <taxon>Duplodnaviria</taxon>
        <taxon>Heunggongvirae</taxon>
        <taxon>Uroviricota</taxon>
        <taxon>Caudoviricetes</taxon>
        <taxon>Jeanschmidtviridae</taxon>
        <taxon>Bertelyvirus</taxon>
        <taxon>Bertelyvirus SC</taxon>
    </lineage>
</organism>
<keyword evidence="2" id="KW-1185">Reference proteome</keyword>
<protein>
    <submittedName>
        <fullName evidence="1">Uncharacterized protein</fullName>
    </submittedName>
</protein>